<gene>
    <name evidence="1" type="ORF">N7494_003138</name>
</gene>
<dbReference type="GO" id="GO:0016705">
    <property type="term" value="F:oxidoreductase activity, acting on paired donors, with incorporation or reduction of molecular oxygen"/>
    <property type="evidence" value="ECO:0007669"/>
    <property type="project" value="InterPro"/>
</dbReference>
<dbReference type="Proteomes" id="UP001220324">
    <property type="component" value="Unassembled WGS sequence"/>
</dbReference>
<evidence type="ECO:0000313" key="1">
    <source>
        <dbReference type="EMBL" id="KAJ5553760.1"/>
    </source>
</evidence>
<organism evidence="1 2">
    <name type="scientific">Penicillium frequentans</name>
    <dbReference type="NCBI Taxonomy" id="3151616"/>
    <lineage>
        <taxon>Eukaryota</taxon>
        <taxon>Fungi</taxon>
        <taxon>Dikarya</taxon>
        <taxon>Ascomycota</taxon>
        <taxon>Pezizomycotina</taxon>
        <taxon>Eurotiomycetes</taxon>
        <taxon>Eurotiomycetidae</taxon>
        <taxon>Eurotiales</taxon>
        <taxon>Aspergillaceae</taxon>
        <taxon>Penicillium</taxon>
    </lineage>
</organism>
<dbReference type="GO" id="GO:0020037">
    <property type="term" value="F:heme binding"/>
    <property type="evidence" value="ECO:0007669"/>
    <property type="project" value="InterPro"/>
</dbReference>
<dbReference type="InterPro" id="IPR036396">
    <property type="entry name" value="Cyt_P450_sf"/>
</dbReference>
<name>A0AAD6D7D1_9EURO</name>
<reference evidence="1 2" key="1">
    <citation type="journal article" date="2023" name="IMA Fungus">
        <title>Comparative genomic study of the Penicillium genus elucidates a diverse pangenome and 15 lateral gene transfer events.</title>
        <authorList>
            <person name="Petersen C."/>
            <person name="Sorensen T."/>
            <person name="Nielsen M.R."/>
            <person name="Sondergaard T.E."/>
            <person name="Sorensen J.L."/>
            <person name="Fitzpatrick D.A."/>
            <person name="Frisvad J.C."/>
            <person name="Nielsen K.L."/>
        </authorList>
    </citation>
    <scope>NUCLEOTIDE SEQUENCE [LARGE SCALE GENOMIC DNA]</scope>
    <source>
        <strain evidence="1 2">IBT 35679</strain>
    </source>
</reference>
<protein>
    <submittedName>
        <fullName evidence="1">Cytochrome P450</fullName>
    </submittedName>
</protein>
<keyword evidence="2" id="KW-1185">Reference proteome</keyword>
<dbReference type="SUPFAM" id="SSF48264">
    <property type="entry name" value="Cytochrome P450"/>
    <property type="match status" value="1"/>
</dbReference>
<comment type="caution">
    <text evidence="1">The sequence shown here is derived from an EMBL/GenBank/DDBJ whole genome shotgun (WGS) entry which is preliminary data.</text>
</comment>
<dbReference type="AlphaFoldDB" id="A0AAD6D7D1"/>
<dbReference type="GO" id="GO:0004497">
    <property type="term" value="F:monooxygenase activity"/>
    <property type="evidence" value="ECO:0007669"/>
    <property type="project" value="InterPro"/>
</dbReference>
<dbReference type="GO" id="GO:0005506">
    <property type="term" value="F:iron ion binding"/>
    <property type="evidence" value="ECO:0007669"/>
    <property type="project" value="InterPro"/>
</dbReference>
<dbReference type="Gene3D" id="1.10.630.10">
    <property type="entry name" value="Cytochrome P450"/>
    <property type="match status" value="1"/>
</dbReference>
<dbReference type="EMBL" id="JAQIZZ010000002">
    <property type="protein sequence ID" value="KAJ5553760.1"/>
    <property type="molecule type" value="Genomic_DNA"/>
</dbReference>
<accession>A0AAD6D7D1</accession>
<evidence type="ECO:0000313" key="2">
    <source>
        <dbReference type="Proteomes" id="UP001220324"/>
    </source>
</evidence>
<dbReference type="CDD" id="cd20626">
    <property type="entry name" value="CYP_Pc22g25500-like"/>
    <property type="match status" value="1"/>
</dbReference>
<sequence length="402" mass="45879">MITLSLCFSHYCQFGPSIFGWCWWPIEATHLRKDNLNRLNPLQSRALSNQRLRIAFGIDNAFTSHEVNRVKTFTAQAKSLINLSPSAWSLLSDTTHRNMRRSIIDRTGDCNGETRIQVVDLVHTLTLRMVLHVLFSMEEEAFNLPDRCFIELASAINSTWIMSKTERTPPRFENNSRLQNAILAIFPPTQDLSPQNNPLNMILPGFDTMWRIVLRMFIEIGFSTGVPHSEWRTQLAAFARTPSKAAFVQRPGLDAVSVEHLVNEALRLYPPTKRLYRAFQYYESSAVEVKATDIEEAHTAEHIWGPSVMSFDPRRWHTLENTQKQSFSPFGKKPVVCPAQSAFGPMVIGLIVGVLFMELGDDWILGSTEDRHGNLHPGIKLSNERDSYQYLYLARVDDRLAS</sequence>
<proteinExistence type="predicted"/>